<dbReference type="InterPro" id="IPR001107">
    <property type="entry name" value="Band_7"/>
</dbReference>
<dbReference type="SMART" id="SM00244">
    <property type="entry name" value="PHB"/>
    <property type="match status" value="1"/>
</dbReference>
<keyword evidence="9" id="KW-1185">Reference proteome</keyword>
<gene>
    <name evidence="8" type="primary">hflC</name>
    <name evidence="8" type="ORF">ACFOSU_14370</name>
</gene>
<reference evidence="9" key="1">
    <citation type="journal article" date="2019" name="Int. J. Syst. Evol. Microbiol.">
        <title>The Global Catalogue of Microorganisms (GCM) 10K type strain sequencing project: providing services to taxonomists for standard genome sequencing and annotation.</title>
        <authorList>
            <consortium name="The Broad Institute Genomics Platform"/>
            <consortium name="The Broad Institute Genome Sequencing Center for Infectious Disease"/>
            <person name="Wu L."/>
            <person name="Ma J."/>
        </authorList>
    </citation>
    <scope>NUCLEOTIDE SEQUENCE [LARGE SCALE GENOMIC DNA]</scope>
    <source>
        <strain evidence="9">KCTC 52640</strain>
    </source>
</reference>
<feature type="domain" description="Band 7" evidence="7">
    <location>
        <begin position="21"/>
        <end position="184"/>
    </location>
</feature>
<dbReference type="GO" id="GO:0006508">
    <property type="term" value="P:proteolysis"/>
    <property type="evidence" value="ECO:0007669"/>
    <property type="project" value="UniProtKB-KW"/>
</dbReference>
<keyword evidence="8" id="KW-0378">Hydrolase</keyword>
<dbReference type="Gene3D" id="3.30.479.30">
    <property type="entry name" value="Band 7 domain"/>
    <property type="match status" value="1"/>
</dbReference>
<dbReference type="EMBL" id="JBHRSS010000006">
    <property type="protein sequence ID" value="MFC3105063.1"/>
    <property type="molecule type" value="Genomic_DNA"/>
</dbReference>
<comment type="similarity">
    <text evidence="2 6">Belongs to the band 7/mec-2 family. HflC subfamily.</text>
</comment>
<keyword evidence="3" id="KW-0812">Transmembrane</keyword>
<evidence type="ECO:0000256" key="6">
    <source>
        <dbReference type="PIRNR" id="PIRNR005651"/>
    </source>
</evidence>
<comment type="caution">
    <text evidence="8">The sequence shown here is derived from an EMBL/GenBank/DDBJ whole genome shotgun (WGS) entry which is preliminary data.</text>
</comment>
<dbReference type="InterPro" id="IPR010200">
    <property type="entry name" value="HflC"/>
</dbReference>
<dbReference type="Proteomes" id="UP001595462">
    <property type="component" value="Unassembled WGS sequence"/>
</dbReference>
<keyword evidence="8" id="KW-0645">Protease</keyword>
<dbReference type="CDD" id="cd03405">
    <property type="entry name" value="SPFH_HflC"/>
    <property type="match status" value="1"/>
</dbReference>
<evidence type="ECO:0000256" key="2">
    <source>
        <dbReference type="ARBA" id="ARBA00007862"/>
    </source>
</evidence>
<organism evidence="8 9">
    <name type="scientific">Salinisphaera aquimarina</name>
    <dbReference type="NCBI Taxonomy" id="2094031"/>
    <lineage>
        <taxon>Bacteria</taxon>
        <taxon>Pseudomonadati</taxon>
        <taxon>Pseudomonadota</taxon>
        <taxon>Gammaproteobacteria</taxon>
        <taxon>Salinisphaerales</taxon>
        <taxon>Salinisphaeraceae</taxon>
        <taxon>Salinisphaera</taxon>
    </lineage>
</organism>
<dbReference type="PANTHER" id="PTHR42911:SF1">
    <property type="entry name" value="MODULATOR OF FTSH PROTEASE HFLC"/>
    <property type="match status" value="1"/>
</dbReference>
<sequence length="296" mass="34015">MSPKQIFAIVLLLVIAYTAYDAMFTVNERQRVVVVQLGEIVGQDYDPGLHFKIPFIQKVRFFDRRVMTFTEEIERVLTSENKNLAVDFYVKWRINNTVDYYLSTQGDEQRTRSLLTESVENDLLAEFSKRTIRQAVGDERNEIVAAVQVQANQDAKELGLQITDVRIMRLDLPEEVSDSVYERMRSERQEVIRTLRAQGDAAAQEIRSDAERERTIILAEAYSQAQTVRGQGDAKAAELYANAYKRNPTFYSFYRSMQLYRDALGSDDLLMLRPDGELFKYFNPKPSGSSGSANTR</sequence>
<dbReference type="GO" id="GO:0008233">
    <property type="term" value="F:peptidase activity"/>
    <property type="evidence" value="ECO:0007669"/>
    <property type="project" value="UniProtKB-KW"/>
</dbReference>
<dbReference type="Pfam" id="PF01145">
    <property type="entry name" value="Band_7"/>
    <property type="match status" value="1"/>
</dbReference>
<proteinExistence type="inferred from homology"/>
<name>A0ABV7EQM7_9GAMM</name>
<evidence type="ECO:0000259" key="7">
    <source>
        <dbReference type="SMART" id="SM00244"/>
    </source>
</evidence>
<dbReference type="NCBIfam" id="TIGR01932">
    <property type="entry name" value="hflC"/>
    <property type="match status" value="1"/>
</dbReference>
<evidence type="ECO:0000256" key="4">
    <source>
        <dbReference type="ARBA" id="ARBA00022989"/>
    </source>
</evidence>
<dbReference type="PRINTS" id="PR00721">
    <property type="entry name" value="STOMATIN"/>
</dbReference>
<keyword evidence="5" id="KW-0472">Membrane</keyword>
<keyword evidence="4" id="KW-1133">Transmembrane helix</keyword>
<evidence type="ECO:0000313" key="9">
    <source>
        <dbReference type="Proteomes" id="UP001595462"/>
    </source>
</evidence>
<dbReference type="RefSeq" id="WP_380690620.1">
    <property type="nucleotide sequence ID" value="NZ_JBHRSS010000006.1"/>
</dbReference>
<protein>
    <recommendedName>
        <fullName evidence="6">Protein HflC</fullName>
    </recommendedName>
</protein>
<comment type="subcellular location">
    <subcellularLocation>
        <location evidence="1">Membrane</location>
        <topology evidence="1">Single-pass membrane protein</topology>
    </subcellularLocation>
</comment>
<evidence type="ECO:0000313" key="8">
    <source>
        <dbReference type="EMBL" id="MFC3105063.1"/>
    </source>
</evidence>
<accession>A0ABV7EQM7</accession>
<dbReference type="InterPro" id="IPR001972">
    <property type="entry name" value="Stomatin_HflK_fam"/>
</dbReference>
<comment type="function">
    <text evidence="6">HflC and HflK could regulate a protease.</text>
</comment>
<dbReference type="SUPFAM" id="SSF117892">
    <property type="entry name" value="Band 7/SPFH domain"/>
    <property type="match status" value="1"/>
</dbReference>
<evidence type="ECO:0000256" key="1">
    <source>
        <dbReference type="ARBA" id="ARBA00004167"/>
    </source>
</evidence>
<evidence type="ECO:0000256" key="3">
    <source>
        <dbReference type="ARBA" id="ARBA00022692"/>
    </source>
</evidence>
<dbReference type="PANTHER" id="PTHR42911">
    <property type="entry name" value="MODULATOR OF FTSH PROTEASE HFLC"/>
    <property type="match status" value="1"/>
</dbReference>
<dbReference type="InterPro" id="IPR036013">
    <property type="entry name" value="Band_7/SPFH_dom_sf"/>
</dbReference>
<dbReference type="PIRSF" id="PIRSF005651">
    <property type="entry name" value="HflC"/>
    <property type="match status" value="1"/>
</dbReference>
<evidence type="ECO:0000256" key="5">
    <source>
        <dbReference type="ARBA" id="ARBA00023136"/>
    </source>
</evidence>